<dbReference type="Pfam" id="PF00829">
    <property type="entry name" value="Ribosomal_L21p"/>
    <property type="match status" value="1"/>
</dbReference>
<dbReference type="SUPFAM" id="SSF141091">
    <property type="entry name" value="L21p-like"/>
    <property type="match status" value="1"/>
</dbReference>
<evidence type="ECO:0000313" key="5">
    <source>
        <dbReference type="EMBL" id="CAD8770624.1"/>
    </source>
</evidence>
<name>A0A7S0USA9_9CHLO</name>
<protein>
    <recommendedName>
        <fullName evidence="4">Large ribosomal subunit protein bL21m</fullName>
    </recommendedName>
</protein>
<organism evidence="5">
    <name type="scientific">Polytomella parva</name>
    <dbReference type="NCBI Taxonomy" id="51329"/>
    <lineage>
        <taxon>Eukaryota</taxon>
        <taxon>Viridiplantae</taxon>
        <taxon>Chlorophyta</taxon>
        <taxon>core chlorophytes</taxon>
        <taxon>Chlorophyceae</taxon>
        <taxon>CS clade</taxon>
        <taxon>Chlamydomonadales</taxon>
        <taxon>Chlamydomonadaceae</taxon>
        <taxon>Polytomella</taxon>
    </lineage>
</organism>
<dbReference type="NCBIfam" id="TIGR00061">
    <property type="entry name" value="L21"/>
    <property type="match status" value="1"/>
</dbReference>
<dbReference type="InterPro" id="IPR028909">
    <property type="entry name" value="bL21-like"/>
</dbReference>
<dbReference type="AlphaFoldDB" id="A0A7S0USA9"/>
<comment type="similarity">
    <text evidence="1">Belongs to the bacterial ribosomal protein bL21 family.</text>
</comment>
<dbReference type="InterPro" id="IPR036164">
    <property type="entry name" value="bL21-like_sf"/>
</dbReference>
<sequence length="293" mass="32546">MALRRAVLAFGDKLSGRASQTLTQSLDVFENNSSSGLFLKSQLRNLSIIPTYNPSLQQFPTHIPAAQCFSLSQCNRSHNVNSVAPSCSSLVIKRYARTSHKDTSKYLKLASEKAVESVIPDIRTVRWSDVSKGPAIRSCIPAIPEIPKPEEYKTIGTIEGPYSLNLERVFGVVELSGTQYKVTVDDVIFSPFMHGVEVNDVIMLERVMLLGSRNNTIIGRPYVPGACILAAVEEHFLDGTVHVFKRHKRKRYRRYKPVRPMMTTLRILKVVGIDPAPGDELGIPNGPTIKLLS</sequence>
<keyword evidence="2" id="KW-0689">Ribosomal protein</keyword>
<reference evidence="5" key="1">
    <citation type="submission" date="2021-01" db="EMBL/GenBank/DDBJ databases">
        <authorList>
            <person name="Corre E."/>
            <person name="Pelletier E."/>
            <person name="Niang G."/>
            <person name="Scheremetjew M."/>
            <person name="Finn R."/>
            <person name="Kale V."/>
            <person name="Holt S."/>
            <person name="Cochrane G."/>
            <person name="Meng A."/>
            <person name="Brown T."/>
            <person name="Cohen L."/>
        </authorList>
    </citation>
    <scope>NUCLEOTIDE SEQUENCE</scope>
    <source>
        <strain evidence="5">SAG 63-3</strain>
    </source>
</reference>
<evidence type="ECO:0000256" key="1">
    <source>
        <dbReference type="ARBA" id="ARBA00008563"/>
    </source>
</evidence>
<dbReference type="GO" id="GO:0003735">
    <property type="term" value="F:structural constituent of ribosome"/>
    <property type="evidence" value="ECO:0007669"/>
    <property type="project" value="InterPro"/>
</dbReference>
<dbReference type="HAMAP" id="MF_01363">
    <property type="entry name" value="Ribosomal_bL21"/>
    <property type="match status" value="1"/>
</dbReference>
<dbReference type="GO" id="GO:0005737">
    <property type="term" value="C:cytoplasm"/>
    <property type="evidence" value="ECO:0007669"/>
    <property type="project" value="UniProtKB-ARBA"/>
</dbReference>
<evidence type="ECO:0000256" key="2">
    <source>
        <dbReference type="ARBA" id="ARBA00022980"/>
    </source>
</evidence>
<proteinExistence type="inferred from homology"/>
<evidence type="ECO:0000256" key="4">
    <source>
        <dbReference type="ARBA" id="ARBA00044129"/>
    </source>
</evidence>
<dbReference type="PANTHER" id="PTHR21349">
    <property type="entry name" value="50S RIBOSOMAL PROTEIN L21"/>
    <property type="match status" value="1"/>
</dbReference>
<dbReference type="GO" id="GO:1990904">
    <property type="term" value="C:ribonucleoprotein complex"/>
    <property type="evidence" value="ECO:0007669"/>
    <property type="project" value="UniProtKB-KW"/>
</dbReference>
<dbReference type="InterPro" id="IPR001787">
    <property type="entry name" value="Ribosomal_bL21"/>
</dbReference>
<dbReference type="GO" id="GO:0005840">
    <property type="term" value="C:ribosome"/>
    <property type="evidence" value="ECO:0007669"/>
    <property type="project" value="UniProtKB-KW"/>
</dbReference>
<gene>
    <name evidence="5" type="ORF">PPAR00522_LOCUS7026</name>
</gene>
<accession>A0A7S0USA9</accession>
<dbReference type="GO" id="GO:0006412">
    <property type="term" value="P:translation"/>
    <property type="evidence" value="ECO:0007669"/>
    <property type="project" value="InterPro"/>
</dbReference>
<dbReference type="PANTHER" id="PTHR21349:SF0">
    <property type="entry name" value="LARGE RIBOSOMAL SUBUNIT PROTEIN BL21M"/>
    <property type="match status" value="1"/>
</dbReference>
<keyword evidence="3" id="KW-0687">Ribonucleoprotein</keyword>
<dbReference type="EMBL" id="HBFM01011095">
    <property type="protein sequence ID" value="CAD8770624.1"/>
    <property type="molecule type" value="Transcribed_RNA"/>
</dbReference>
<dbReference type="GO" id="GO:0003723">
    <property type="term" value="F:RNA binding"/>
    <property type="evidence" value="ECO:0007669"/>
    <property type="project" value="InterPro"/>
</dbReference>
<evidence type="ECO:0000256" key="3">
    <source>
        <dbReference type="ARBA" id="ARBA00023274"/>
    </source>
</evidence>